<evidence type="ECO:0000256" key="1">
    <source>
        <dbReference type="SAM" id="MobiDB-lite"/>
    </source>
</evidence>
<organism evidence="3 4">
    <name type="scientific">Candidatus Falkowbacteria bacterium CG1_02_41_21</name>
    <dbReference type="NCBI Taxonomy" id="1805147"/>
    <lineage>
        <taxon>Bacteria</taxon>
        <taxon>Candidatus Falkowiibacteriota</taxon>
    </lineage>
</organism>
<gene>
    <name evidence="3" type="ORF">AUJ35_01825</name>
</gene>
<sequence length="230" mass="24770">MNGGKNQFSLGDSETSGFEQKPGQTVLSKQQKISLISLGIFTVLIMIFGILQFRYNLYSPFDYSRQIATNQKNNSGAVSITTVDLTKVDSDNDGLNDYDEINVYSTSPYLEDSDSDGFGDKDEILNSTDPNCPAGSVCTQISASTDSPESATTIATPDSLSDTSVDSSLTAEDQAALDMLSGKSDPAVLRKLLLDNGMNKVDLDKISDEDLLASYQESLKNQEASQTPAQ</sequence>
<keyword evidence="2" id="KW-0472">Membrane</keyword>
<proteinExistence type="predicted"/>
<reference evidence="3 4" key="1">
    <citation type="journal article" date="2016" name="Environ. Microbiol.">
        <title>Genomic resolution of a cold subsurface aquifer community provides metabolic insights for novel microbes adapted to high CO concentrations.</title>
        <authorList>
            <person name="Probst A.J."/>
            <person name="Castelle C.J."/>
            <person name="Singh A."/>
            <person name="Brown C.T."/>
            <person name="Anantharaman K."/>
            <person name="Sharon I."/>
            <person name="Hug L.A."/>
            <person name="Burstein D."/>
            <person name="Emerson J.B."/>
            <person name="Thomas B.C."/>
            <person name="Banfield J.F."/>
        </authorList>
    </citation>
    <scope>NUCLEOTIDE SEQUENCE [LARGE SCALE GENOMIC DNA]</scope>
    <source>
        <strain evidence="3">CG1_02_41_21</strain>
    </source>
</reference>
<protein>
    <submittedName>
        <fullName evidence="3">Uncharacterized protein</fullName>
    </submittedName>
</protein>
<feature type="region of interest" description="Disordered" evidence="1">
    <location>
        <begin position="1"/>
        <end position="23"/>
    </location>
</feature>
<name>A0A1J4TAQ7_9BACT</name>
<dbReference type="EMBL" id="MNUV01000034">
    <property type="protein sequence ID" value="OIO07566.1"/>
    <property type="molecule type" value="Genomic_DNA"/>
</dbReference>
<evidence type="ECO:0000313" key="3">
    <source>
        <dbReference type="EMBL" id="OIO07566.1"/>
    </source>
</evidence>
<feature type="region of interest" description="Disordered" evidence="1">
    <location>
        <begin position="140"/>
        <end position="165"/>
    </location>
</feature>
<dbReference type="AlphaFoldDB" id="A0A1J4TAQ7"/>
<feature type="compositionally biased region" description="Polar residues" evidence="1">
    <location>
        <begin position="140"/>
        <end position="156"/>
    </location>
</feature>
<keyword evidence="2" id="KW-0812">Transmembrane</keyword>
<evidence type="ECO:0000256" key="2">
    <source>
        <dbReference type="SAM" id="Phobius"/>
    </source>
</evidence>
<feature type="transmembrane region" description="Helical" evidence="2">
    <location>
        <begin position="33"/>
        <end position="55"/>
    </location>
</feature>
<dbReference type="Proteomes" id="UP000182860">
    <property type="component" value="Unassembled WGS sequence"/>
</dbReference>
<evidence type="ECO:0000313" key="4">
    <source>
        <dbReference type="Proteomes" id="UP000182860"/>
    </source>
</evidence>
<comment type="caution">
    <text evidence="3">The sequence shown here is derived from an EMBL/GenBank/DDBJ whole genome shotgun (WGS) entry which is preliminary data.</text>
</comment>
<accession>A0A1J4TAQ7</accession>
<keyword evidence="2" id="KW-1133">Transmembrane helix</keyword>